<name>A0A2T7NJH6_POMCA</name>
<dbReference type="InterPro" id="IPR031729">
    <property type="entry name" value="Fanconi_A_N"/>
</dbReference>
<keyword evidence="3" id="KW-1185">Reference proteome</keyword>
<sequence length="887" mass="100117">MPLLKKWQTSQPSRWQHAISRLVKDNLSPELALQLHNEDILPLYVTLDSILQSNEKCLELTDQLLQISCAKDPDIGVCYKIFSAFSSHLIKKGFPDKKIDDSCLQKILIPFETSEVLQILQRILEKQEVNWQILLSCLATFLVCFPKASAGIQELVSRLLSASLENNDIENTILGFLLARQSCMEGAHVFPTYQQWFQAHILRPPFVPPKCRDVLTDYILLAKTRLADMKVPLEETNSTIYGDKFTSDTNLSHIPKAVFCWKISASFASAKTCVFELDDEDNMDDMLLEPMEQLRLRLAQLSKAVASGNSENKDSRPDNELCVPFSLCFTTSRLFMASAAGEDAQSAEVLPPCLASGAKNSTSKGVRVSDADCQFDKSSVVPDTHDGDLSGRDYVMSSVQAVYSSVEFQQLLQGTEPSLEDWIDFELSVDPSEDSLSPFQRGSYQLAMMSYFCSRADDRCSLSDCCIMLMEKIATIFTRSYKKCITYKSCSGHLCNLFEPKTYLEDSAKDLLIILSKLVRNLWEKQDDQTIDEEQTVKLWLLEQVQRLTKPVREPTQTTVVPEAVMRTLLGLPPYLFFTNSTLSRVSPEHVNVTIRFLEEFLGYHIVASQCSGKDVMKPFEEHPIIILSCVVHWSALCFLFPNSRPLSVLLSDLPSLLLDTDRFLTDGTLLFAPGSARKSFVLGATVFAQLLHRNWRTSHPVDKLLQVLMEKDCKALSVLNELVLLFLSDPHMIHGLSAEHEEFGPKQWLGEMWQKNLWLFKEAMSSQKQTSQCSRLARFGRESLRNLVIFRCMRQMTLHKISMDADVVALVVHLCFSLCQVFEEASSFSQHMIQTSDVHEIANTVRQLVTTAPLHILQNLDVKSLEALAVREEHGHASGLADTSLC</sequence>
<accession>A0A2T7NJH6</accession>
<dbReference type="EMBL" id="PZQS01000012">
    <property type="protein sequence ID" value="PVD21324.1"/>
    <property type="molecule type" value="Genomic_DNA"/>
</dbReference>
<comment type="caution">
    <text evidence="2">The sequence shown here is derived from an EMBL/GenBank/DDBJ whole genome shotgun (WGS) entry which is preliminary data.</text>
</comment>
<feature type="domain" description="Fanconi anaemia group A protein N-terminal" evidence="1">
    <location>
        <begin position="102"/>
        <end position="201"/>
    </location>
</feature>
<dbReference type="InterPro" id="IPR003516">
    <property type="entry name" value="FANCA"/>
</dbReference>
<dbReference type="STRING" id="400727.A0A2T7NJH6"/>
<dbReference type="PANTHER" id="PTHR12047">
    <property type="entry name" value="FANCONI ANEMIA GROUP A PROTEIN"/>
    <property type="match status" value="1"/>
</dbReference>
<dbReference type="GO" id="GO:0043240">
    <property type="term" value="C:Fanconi anaemia nuclear complex"/>
    <property type="evidence" value="ECO:0007669"/>
    <property type="project" value="InterPro"/>
</dbReference>
<organism evidence="2 3">
    <name type="scientific">Pomacea canaliculata</name>
    <name type="common">Golden apple snail</name>
    <dbReference type="NCBI Taxonomy" id="400727"/>
    <lineage>
        <taxon>Eukaryota</taxon>
        <taxon>Metazoa</taxon>
        <taxon>Spiralia</taxon>
        <taxon>Lophotrochozoa</taxon>
        <taxon>Mollusca</taxon>
        <taxon>Gastropoda</taxon>
        <taxon>Caenogastropoda</taxon>
        <taxon>Architaenioglossa</taxon>
        <taxon>Ampullarioidea</taxon>
        <taxon>Ampullariidae</taxon>
        <taxon>Pomacea</taxon>
    </lineage>
</organism>
<gene>
    <name evidence="2" type="ORF">C0Q70_19497</name>
</gene>
<dbReference type="PANTHER" id="PTHR12047:SF2">
    <property type="entry name" value="FANCONI ANEMIA GROUP A PROTEIN"/>
    <property type="match status" value="1"/>
</dbReference>
<reference evidence="2 3" key="1">
    <citation type="submission" date="2018-04" db="EMBL/GenBank/DDBJ databases">
        <title>The genome of golden apple snail Pomacea canaliculata provides insight into stress tolerance and invasive adaptation.</title>
        <authorList>
            <person name="Liu C."/>
            <person name="Liu B."/>
            <person name="Ren Y."/>
            <person name="Zhang Y."/>
            <person name="Wang H."/>
            <person name="Li S."/>
            <person name="Jiang F."/>
            <person name="Yin L."/>
            <person name="Zhang G."/>
            <person name="Qian W."/>
            <person name="Fan W."/>
        </authorList>
    </citation>
    <scope>NUCLEOTIDE SEQUENCE [LARGE SCALE GENOMIC DNA]</scope>
    <source>
        <strain evidence="2">SZHN2017</strain>
        <tissue evidence="2">Muscle</tissue>
    </source>
</reference>
<dbReference type="GO" id="GO:0036297">
    <property type="term" value="P:interstrand cross-link repair"/>
    <property type="evidence" value="ECO:0007669"/>
    <property type="project" value="InterPro"/>
</dbReference>
<protein>
    <recommendedName>
        <fullName evidence="1">Fanconi anaemia group A protein N-terminal domain-containing protein</fullName>
    </recommendedName>
</protein>
<dbReference type="Pfam" id="PF15865">
    <property type="entry name" value="Fanconi_A_N"/>
    <property type="match status" value="1"/>
</dbReference>
<evidence type="ECO:0000313" key="3">
    <source>
        <dbReference type="Proteomes" id="UP000245119"/>
    </source>
</evidence>
<evidence type="ECO:0000259" key="1">
    <source>
        <dbReference type="Pfam" id="PF15865"/>
    </source>
</evidence>
<dbReference type="AlphaFoldDB" id="A0A2T7NJH6"/>
<evidence type="ECO:0000313" key="2">
    <source>
        <dbReference type="EMBL" id="PVD21324.1"/>
    </source>
</evidence>
<dbReference type="Proteomes" id="UP000245119">
    <property type="component" value="Linkage Group LG12"/>
</dbReference>
<proteinExistence type="predicted"/>